<reference evidence="2" key="1">
    <citation type="submission" date="2021-01" db="EMBL/GenBank/DDBJ databases">
        <title>Modified the classification status of verrucomicrobia.</title>
        <authorList>
            <person name="Feng X."/>
        </authorList>
    </citation>
    <scope>NUCLEOTIDE SEQUENCE</scope>
    <source>
        <strain evidence="2">JCM 18052</strain>
    </source>
</reference>
<comment type="caution">
    <text evidence="2">The sequence shown here is derived from an EMBL/GenBank/DDBJ whole genome shotgun (WGS) entry which is preliminary data.</text>
</comment>
<protein>
    <submittedName>
        <fullName evidence="2">Glycosyltransferase family 2 protein</fullName>
    </submittedName>
</protein>
<evidence type="ECO:0000313" key="3">
    <source>
        <dbReference type="Proteomes" id="UP000600139"/>
    </source>
</evidence>
<dbReference type="EMBL" id="JAENIK010000008">
    <property type="protein sequence ID" value="MBK1815279.1"/>
    <property type="molecule type" value="Genomic_DNA"/>
</dbReference>
<dbReference type="AlphaFoldDB" id="A0A934R1V6"/>
<dbReference type="Gene3D" id="3.90.550.10">
    <property type="entry name" value="Spore Coat Polysaccharide Biosynthesis Protein SpsA, Chain A"/>
    <property type="match status" value="1"/>
</dbReference>
<name>A0A934R1V6_9BACT</name>
<accession>A0A934R1V6</accession>
<dbReference type="InterPro" id="IPR050256">
    <property type="entry name" value="Glycosyltransferase_2"/>
</dbReference>
<dbReference type="InterPro" id="IPR001173">
    <property type="entry name" value="Glyco_trans_2-like"/>
</dbReference>
<dbReference type="RefSeq" id="WP_200350245.1">
    <property type="nucleotide sequence ID" value="NZ_BAABHZ010000012.1"/>
</dbReference>
<dbReference type="SUPFAM" id="SSF53448">
    <property type="entry name" value="Nucleotide-diphospho-sugar transferases"/>
    <property type="match status" value="1"/>
</dbReference>
<gene>
    <name evidence="2" type="ORF">JIN84_06625</name>
</gene>
<dbReference type="Pfam" id="PF00535">
    <property type="entry name" value="Glycos_transf_2"/>
    <property type="match status" value="1"/>
</dbReference>
<sequence>MNAFTSATVILPVLNETYSMRETVRIIEATCAEDVGQYIIMVCERTKPESLAICREIAGELGERASVNFQTLPFVGGAFRDAFDLVQGSHVVMMSSDLETDPALVRTMIHEAKLHPDSVTTASRWIKGGHFVGYNPVKLLANKVFQMMFSLLYGTTLTDLTYAYRIFPTSLVRRIRWVELKHPFFLETALKPLRLGVPIREIPAVWKARTEGESVNPFMANFIYFKIALRTRFCDESHIVRASAIMEAVPSSGG</sequence>
<keyword evidence="3" id="KW-1185">Reference proteome</keyword>
<dbReference type="PANTHER" id="PTHR48090:SF7">
    <property type="entry name" value="RFBJ PROTEIN"/>
    <property type="match status" value="1"/>
</dbReference>
<dbReference type="PANTHER" id="PTHR48090">
    <property type="entry name" value="UNDECAPRENYL-PHOSPHATE 4-DEOXY-4-FORMAMIDO-L-ARABINOSE TRANSFERASE-RELATED"/>
    <property type="match status" value="1"/>
</dbReference>
<dbReference type="CDD" id="cd04179">
    <property type="entry name" value="DPM_DPG-synthase_like"/>
    <property type="match status" value="1"/>
</dbReference>
<organism evidence="2 3">
    <name type="scientific">Luteolibacter yonseiensis</name>
    <dbReference type="NCBI Taxonomy" id="1144680"/>
    <lineage>
        <taxon>Bacteria</taxon>
        <taxon>Pseudomonadati</taxon>
        <taxon>Verrucomicrobiota</taxon>
        <taxon>Verrucomicrobiia</taxon>
        <taxon>Verrucomicrobiales</taxon>
        <taxon>Verrucomicrobiaceae</taxon>
        <taxon>Luteolibacter</taxon>
    </lineage>
</organism>
<proteinExistence type="predicted"/>
<feature type="domain" description="Glycosyltransferase 2-like" evidence="1">
    <location>
        <begin position="8"/>
        <end position="173"/>
    </location>
</feature>
<dbReference type="InterPro" id="IPR029044">
    <property type="entry name" value="Nucleotide-diphossugar_trans"/>
</dbReference>
<evidence type="ECO:0000313" key="2">
    <source>
        <dbReference type="EMBL" id="MBK1815279.1"/>
    </source>
</evidence>
<evidence type="ECO:0000259" key="1">
    <source>
        <dbReference type="Pfam" id="PF00535"/>
    </source>
</evidence>
<dbReference type="Proteomes" id="UP000600139">
    <property type="component" value="Unassembled WGS sequence"/>
</dbReference>